<comment type="caution">
    <text evidence="2">The sequence shown here is derived from an EMBL/GenBank/DDBJ whole genome shotgun (WGS) entry which is preliminary data.</text>
</comment>
<proteinExistence type="predicted"/>
<protein>
    <submittedName>
        <fullName evidence="2">Retrotransposable element</fullName>
    </submittedName>
</protein>
<name>A0A8H4ETM8_GIGMA</name>
<feature type="coiled-coil region" evidence="1">
    <location>
        <begin position="85"/>
        <end position="116"/>
    </location>
</feature>
<accession>A0A8H4ETM8</accession>
<keyword evidence="1" id="KW-0175">Coiled coil</keyword>
<keyword evidence="3" id="KW-1185">Reference proteome</keyword>
<dbReference type="Proteomes" id="UP000439903">
    <property type="component" value="Unassembled WGS sequence"/>
</dbReference>
<dbReference type="OrthoDB" id="2442473at2759"/>
<dbReference type="AlphaFoldDB" id="A0A8H4ETM8"/>
<reference evidence="2 3" key="1">
    <citation type="journal article" date="2019" name="Environ. Microbiol.">
        <title>At the nexus of three kingdoms: the genome of the mycorrhizal fungus Gigaspora margarita provides insights into plant, endobacterial and fungal interactions.</title>
        <authorList>
            <person name="Venice F."/>
            <person name="Ghignone S."/>
            <person name="Salvioli di Fossalunga A."/>
            <person name="Amselem J."/>
            <person name="Novero M."/>
            <person name="Xianan X."/>
            <person name="Sedzielewska Toro K."/>
            <person name="Morin E."/>
            <person name="Lipzen A."/>
            <person name="Grigoriev I.V."/>
            <person name="Henrissat B."/>
            <person name="Martin F.M."/>
            <person name="Bonfante P."/>
        </authorList>
    </citation>
    <scope>NUCLEOTIDE SEQUENCE [LARGE SCALE GENOMIC DNA]</scope>
    <source>
        <strain evidence="2 3">BEG34</strain>
    </source>
</reference>
<dbReference type="EMBL" id="WTPW01000074">
    <property type="protein sequence ID" value="KAF0551617.1"/>
    <property type="molecule type" value="Genomic_DNA"/>
</dbReference>
<sequence length="139" mass="15953">MTQSFLSMPNFSKTYLYVTPTTLYHEFCNAFTFFTMVKACNPKMNWQNLMDAANNKWLSPNYCANSLSSHLSSRLSNEESDLAPNASAQRQALNLIKEAEAKANEYEGLLLNTSDKDLRSHIYEKLKDSRAIIEREKKI</sequence>
<organism evidence="2 3">
    <name type="scientific">Gigaspora margarita</name>
    <dbReference type="NCBI Taxonomy" id="4874"/>
    <lineage>
        <taxon>Eukaryota</taxon>
        <taxon>Fungi</taxon>
        <taxon>Fungi incertae sedis</taxon>
        <taxon>Mucoromycota</taxon>
        <taxon>Glomeromycotina</taxon>
        <taxon>Glomeromycetes</taxon>
        <taxon>Diversisporales</taxon>
        <taxon>Gigasporaceae</taxon>
        <taxon>Gigaspora</taxon>
    </lineage>
</organism>
<evidence type="ECO:0000313" key="3">
    <source>
        <dbReference type="Proteomes" id="UP000439903"/>
    </source>
</evidence>
<evidence type="ECO:0000256" key="1">
    <source>
        <dbReference type="SAM" id="Coils"/>
    </source>
</evidence>
<evidence type="ECO:0000313" key="2">
    <source>
        <dbReference type="EMBL" id="KAF0551617.1"/>
    </source>
</evidence>
<gene>
    <name evidence="2" type="ORF">F8M41_022989</name>
</gene>